<dbReference type="PROSITE" id="PS50850">
    <property type="entry name" value="MFS"/>
    <property type="match status" value="1"/>
</dbReference>
<evidence type="ECO:0000313" key="10">
    <source>
        <dbReference type="Proteomes" id="UP000532936"/>
    </source>
</evidence>
<dbReference type="PANTHER" id="PTHR43045:SF2">
    <property type="entry name" value="INNER MEMBRANE METABOLITE TRANSPORT PROTEIN YHJE"/>
    <property type="match status" value="1"/>
</dbReference>
<evidence type="ECO:0000256" key="1">
    <source>
        <dbReference type="ARBA" id="ARBA00004651"/>
    </source>
</evidence>
<feature type="transmembrane region" description="Helical" evidence="7">
    <location>
        <begin position="335"/>
        <end position="358"/>
    </location>
</feature>
<feature type="transmembrane region" description="Helical" evidence="7">
    <location>
        <begin position="55"/>
        <end position="77"/>
    </location>
</feature>
<accession>A0A7W6A1I5</accession>
<keyword evidence="2" id="KW-0813">Transport</keyword>
<evidence type="ECO:0000256" key="3">
    <source>
        <dbReference type="ARBA" id="ARBA00022475"/>
    </source>
</evidence>
<evidence type="ECO:0000256" key="2">
    <source>
        <dbReference type="ARBA" id="ARBA00022448"/>
    </source>
</evidence>
<evidence type="ECO:0000313" key="9">
    <source>
        <dbReference type="EMBL" id="MBB3870949.1"/>
    </source>
</evidence>
<reference evidence="9 10" key="1">
    <citation type="submission" date="2020-08" db="EMBL/GenBank/DDBJ databases">
        <title>Genomic Encyclopedia of Type Strains, Phase IV (KMG-IV): sequencing the most valuable type-strain genomes for metagenomic binning, comparative biology and taxonomic classification.</title>
        <authorList>
            <person name="Goeker M."/>
        </authorList>
    </citation>
    <scope>NUCLEOTIDE SEQUENCE [LARGE SCALE GENOMIC DNA]</scope>
    <source>
        <strain evidence="9 10">DSM 14878</strain>
    </source>
</reference>
<feature type="transmembrane region" description="Helical" evidence="7">
    <location>
        <begin position="16"/>
        <end position="35"/>
    </location>
</feature>
<dbReference type="GO" id="GO:0005886">
    <property type="term" value="C:plasma membrane"/>
    <property type="evidence" value="ECO:0007669"/>
    <property type="project" value="UniProtKB-SubCell"/>
</dbReference>
<dbReference type="Proteomes" id="UP000532936">
    <property type="component" value="Unassembled WGS sequence"/>
</dbReference>
<dbReference type="Gene3D" id="1.20.1250.20">
    <property type="entry name" value="MFS general substrate transporter like domains"/>
    <property type="match status" value="2"/>
</dbReference>
<dbReference type="GO" id="GO:0022857">
    <property type="term" value="F:transmembrane transporter activity"/>
    <property type="evidence" value="ECO:0007669"/>
    <property type="project" value="InterPro"/>
</dbReference>
<dbReference type="CDD" id="cd17369">
    <property type="entry name" value="MFS_ShiA_like"/>
    <property type="match status" value="1"/>
</dbReference>
<dbReference type="SUPFAM" id="SSF103473">
    <property type="entry name" value="MFS general substrate transporter"/>
    <property type="match status" value="1"/>
</dbReference>
<evidence type="ECO:0000259" key="8">
    <source>
        <dbReference type="PROSITE" id="PS50850"/>
    </source>
</evidence>
<feature type="transmembrane region" description="Helical" evidence="7">
    <location>
        <begin position="370"/>
        <end position="390"/>
    </location>
</feature>
<dbReference type="Pfam" id="PF00083">
    <property type="entry name" value="Sugar_tr"/>
    <property type="match status" value="1"/>
</dbReference>
<feature type="transmembrane region" description="Helical" evidence="7">
    <location>
        <begin position="396"/>
        <end position="417"/>
    </location>
</feature>
<evidence type="ECO:0000256" key="4">
    <source>
        <dbReference type="ARBA" id="ARBA00022692"/>
    </source>
</evidence>
<gene>
    <name evidence="9" type="ORF">GGR11_000463</name>
</gene>
<comment type="caution">
    <text evidence="9">The sequence shown here is derived from an EMBL/GenBank/DDBJ whole genome shotgun (WGS) entry which is preliminary data.</text>
</comment>
<feature type="transmembrane region" description="Helical" evidence="7">
    <location>
        <begin position="307"/>
        <end position="329"/>
    </location>
</feature>
<protein>
    <submittedName>
        <fullName evidence="9">MFS family permease</fullName>
    </submittedName>
</protein>
<feature type="transmembrane region" description="Helical" evidence="7">
    <location>
        <begin position="189"/>
        <end position="210"/>
    </location>
</feature>
<organism evidence="9 10">
    <name type="scientific">Brevundimonas mediterranea</name>
    <dbReference type="NCBI Taxonomy" id="74329"/>
    <lineage>
        <taxon>Bacteria</taxon>
        <taxon>Pseudomonadati</taxon>
        <taxon>Pseudomonadota</taxon>
        <taxon>Alphaproteobacteria</taxon>
        <taxon>Caulobacterales</taxon>
        <taxon>Caulobacteraceae</taxon>
        <taxon>Brevundimonas</taxon>
    </lineage>
</organism>
<keyword evidence="4 7" id="KW-0812">Transmembrane</keyword>
<feature type="transmembrane region" description="Helical" evidence="7">
    <location>
        <begin position="279"/>
        <end position="300"/>
    </location>
</feature>
<dbReference type="RefSeq" id="WP_183195226.1">
    <property type="nucleotide sequence ID" value="NZ_JACIDA010000001.1"/>
</dbReference>
<feature type="transmembrane region" description="Helical" evidence="7">
    <location>
        <begin position="242"/>
        <end position="267"/>
    </location>
</feature>
<dbReference type="InterPro" id="IPR020846">
    <property type="entry name" value="MFS_dom"/>
</dbReference>
<sequence>MSDAKIVSPTARKGRVLFASLIGTTIEFYDFYIYATAAVLVFPRLFFPGADPTTAMLSSFATFSIAFFARPVGALAFGHFGDRVGRKATLVAALMTMGVSTVAIGLLPTHASVGIIAPLLLALCRFGQGLGLGGEWGGAVLLATENAPPGKKAWFGMFPQLGAPIGFILSTASFIVLTSTMSEAQFEAWGWRLPFLASALLVFVGLWVRLKITETPEFQKAVDRNERVKAPAVTLFAHHKMALFLGTFSGVTTFSLFYLMTVFALGWATTGMGYERADILPIQLIGVLFFAAFIPVTALLADRYGQVKVLIASSVGIGLFGALFAPLFGAGLTGLLIFFALGFGLMGCTYGPIGAAMARPFPTTVRYTGASMAFNLAGIVGASLAPYLATWLARNYGLAAVGGYLALSAVVTILALWGMGRVSPETEL</sequence>
<proteinExistence type="predicted"/>
<dbReference type="PANTHER" id="PTHR43045">
    <property type="entry name" value="SHIKIMATE TRANSPORTER"/>
    <property type="match status" value="1"/>
</dbReference>
<dbReference type="EMBL" id="JACIDA010000001">
    <property type="protein sequence ID" value="MBB3870949.1"/>
    <property type="molecule type" value="Genomic_DNA"/>
</dbReference>
<keyword evidence="6 7" id="KW-0472">Membrane</keyword>
<dbReference type="FunFam" id="1.20.1250.20:FF:000001">
    <property type="entry name" value="Dicarboxylate MFS transporter"/>
    <property type="match status" value="1"/>
</dbReference>
<evidence type="ECO:0000256" key="6">
    <source>
        <dbReference type="ARBA" id="ARBA00023136"/>
    </source>
</evidence>
<evidence type="ECO:0000256" key="7">
    <source>
        <dbReference type="SAM" id="Phobius"/>
    </source>
</evidence>
<evidence type="ECO:0000256" key="5">
    <source>
        <dbReference type="ARBA" id="ARBA00022989"/>
    </source>
</evidence>
<dbReference type="InterPro" id="IPR036259">
    <property type="entry name" value="MFS_trans_sf"/>
</dbReference>
<dbReference type="InterPro" id="IPR005828">
    <property type="entry name" value="MFS_sugar_transport-like"/>
</dbReference>
<name>A0A7W6A1I5_9CAUL</name>
<feature type="transmembrane region" description="Helical" evidence="7">
    <location>
        <begin position="115"/>
        <end position="142"/>
    </location>
</feature>
<dbReference type="AlphaFoldDB" id="A0A7W6A1I5"/>
<keyword evidence="5 7" id="KW-1133">Transmembrane helix</keyword>
<feature type="transmembrane region" description="Helical" evidence="7">
    <location>
        <begin position="89"/>
        <end position="109"/>
    </location>
</feature>
<comment type="subcellular location">
    <subcellularLocation>
        <location evidence="1">Cell membrane</location>
        <topology evidence="1">Multi-pass membrane protein</topology>
    </subcellularLocation>
</comment>
<feature type="domain" description="Major facilitator superfamily (MFS) profile" evidence="8">
    <location>
        <begin position="16"/>
        <end position="427"/>
    </location>
</feature>
<feature type="transmembrane region" description="Helical" evidence="7">
    <location>
        <begin position="154"/>
        <end position="177"/>
    </location>
</feature>
<keyword evidence="3" id="KW-1003">Cell membrane</keyword>